<dbReference type="GO" id="GO:0000701">
    <property type="term" value="F:purine-specific mismatch base pair DNA N-glycosylase activity"/>
    <property type="evidence" value="ECO:0007669"/>
    <property type="project" value="UniProtKB-EC"/>
</dbReference>
<keyword evidence="9" id="KW-0378">Hydrolase</keyword>
<keyword evidence="7" id="KW-0479">Metal-binding</keyword>
<keyword evidence="10" id="KW-0408">Iron</keyword>
<name>A0A1H0NPW4_9ACTN</name>
<dbReference type="GO" id="GO:0006298">
    <property type="term" value="P:mismatch repair"/>
    <property type="evidence" value="ECO:0007669"/>
    <property type="project" value="TreeGrafter"/>
</dbReference>
<dbReference type="EC" id="3.2.2.31" evidence="4"/>
<feature type="domain" description="HhH-GPD" evidence="14">
    <location>
        <begin position="42"/>
        <end position="194"/>
    </location>
</feature>
<keyword evidence="11" id="KW-0411">Iron-sulfur</keyword>
<evidence type="ECO:0000256" key="5">
    <source>
        <dbReference type="ARBA" id="ARBA00022023"/>
    </source>
</evidence>
<dbReference type="InterPro" id="IPR044298">
    <property type="entry name" value="MIG/MutY"/>
</dbReference>
<dbReference type="InterPro" id="IPR003265">
    <property type="entry name" value="HhH-GPD_domain"/>
</dbReference>
<dbReference type="GO" id="GO:0046872">
    <property type="term" value="F:metal ion binding"/>
    <property type="evidence" value="ECO:0007669"/>
    <property type="project" value="UniProtKB-KW"/>
</dbReference>
<dbReference type="RefSeq" id="WP_090476187.1">
    <property type="nucleotide sequence ID" value="NZ_LT629710.1"/>
</dbReference>
<accession>A0A1H0NPW4</accession>
<dbReference type="GO" id="GO:0051539">
    <property type="term" value="F:4 iron, 4 sulfur cluster binding"/>
    <property type="evidence" value="ECO:0007669"/>
    <property type="project" value="UniProtKB-KW"/>
</dbReference>
<dbReference type="GO" id="GO:0035485">
    <property type="term" value="F:adenine/guanine mispair binding"/>
    <property type="evidence" value="ECO:0007669"/>
    <property type="project" value="TreeGrafter"/>
</dbReference>
<reference evidence="15 16" key="1">
    <citation type="submission" date="2016-10" db="EMBL/GenBank/DDBJ databases">
        <authorList>
            <person name="de Groot N.N."/>
        </authorList>
    </citation>
    <scope>NUCLEOTIDE SEQUENCE [LARGE SCALE GENOMIC DNA]</scope>
    <source>
        <strain evidence="16">P4-7,KCTC 19426,CECT 7604</strain>
    </source>
</reference>
<evidence type="ECO:0000259" key="14">
    <source>
        <dbReference type="SMART" id="SM00478"/>
    </source>
</evidence>
<evidence type="ECO:0000256" key="10">
    <source>
        <dbReference type="ARBA" id="ARBA00023004"/>
    </source>
</evidence>
<evidence type="ECO:0000256" key="4">
    <source>
        <dbReference type="ARBA" id="ARBA00012045"/>
    </source>
</evidence>
<keyword evidence="6" id="KW-0004">4Fe-4S</keyword>
<comment type="catalytic activity">
    <reaction evidence="1">
        <text>Hydrolyzes free adenine bases from 7,8-dihydro-8-oxoguanine:adenine mismatched double-stranded DNA, leaving an apurinic site.</text>
        <dbReference type="EC" id="3.2.2.31"/>
    </reaction>
</comment>
<evidence type="ECO:0000256" key="11">
    <source>
        <dbReference type="ARBA" id="ARBA00023014"/>
    </source>
</evidence>
<dbReference type="PANTHER" id="PTHR42944:SF1">
    <property type="entry name" value="ADENINE DNA GLYCOSYLASE"/>
    <property type="match status" value="1"/>
</dbReference>
<evidence type="ECO:0000313" key="16">
    <source>
        <dbReference type="Proteomes" id="UP000198741"/>
    </source>
</evidence>
<evidence type="ECO:0000256" key="3">
    <source>
        <dbReference type="ARBA" id="ARBA00008343"/>
    </source>
</evidence>
<evidence type="ECO:0000256" key="6">
    <source>
        <dbReference type="ARBA" id="ARBA00022485"/>
    </source>
</evidence>
<dbReference type="Proteomes" id="UP000198741">
    <property type="component" value="Chromosome I"/>
</dbReference>
<dbReference type="PANTHER" id="PTHR42944">
    <property type="entry name" value="ADENINE DNA GLYCOSYLASE"/>
    <property type="match status" value="1"/>
</dbReference>
<dbReference type="SUPFAM" id="SSF48150">
    <property type="entry name" value="DNA-glycosylase"/>
    <property type="match status" value="1"/>
</dbReference>
<protein>
    <recommendedName>
        <fullName evidence="5">Adenine DNA glycosylase</fullName>
        <ecNumber evidence="4">3.2.2.31</ecNumber>
    </recommendedName>
</protein>
<dbReference type="AlphaFoldDB" id="A0A1H0NPW4"/>
<dbReference type="InterPro" id="IPR011257">
    <property type="entry name" value="DNA_glycosylase"/>
</dbReference>
<gene>
    <name evidence="15" type="ORF">SAMN04515671_2438</name>
</gene>
<dbReference type="Pfam" id="PF00730">
    <property type="entry name" value="HhH-GPD"/>
    <property type="match status" value="1"/>
</dbReference>
<dbReference type="PROSITE" id="PS01155">
    <property type="entry name" value="ENDONUCLEASE_III_2"/>
    <property type="match status" value="1"/>
</dbReference>
<comment type="similarity">
    <text evidence="3">Belongs to the Nth/MutY family.</text>
</comment>
<dbReference type="InterPro" id="IPR004036">
    <property type="entry name" value="Endonuclease-III-like_CS2"/>
</dbReference>
<dbReference type="OrthoDB" id="9802365at2"/>
<dbReference type="CDD" id="cd00056">
    <property type="entry name" value="ENDO3c"/>
    <property type="match status" value="1"/>
</dbReference>
<proteinExistence type="inferred from homology"/>
<dbReference type="InterPro" id="IPR023170">
    <property type="entry name" value="HhH_base_excis_C"/>
</dbReference>
<keyword evidence="12" id="KW-0234">DNA repair</keyword>
<dbReference type="Gene3D" id="1.10.1670.10">
    <property type="entry name" value="Helix-hairpin-Helix base-excision DNA repair enzymes (C-terminal)"/>
    <property type="match status" value="1"/>
</dbReference>
<organism evidence="15 16">
    <name type="scientific">Nakamurella panacisegetis</name>
    <dbReference type="NCBI Taxonomy" id="1090615"/>
    <lineage>
        <taxon>Bacteria</taxon>
        <taxon>Bacillati</taxon>
        <taxon>Actinomycetota</taxon>
        <taxon>Actinomycetes</taxon>
        <taxon>Nakamurellales</taxon>
        <taxon>Nakamurellaceae</taxon>
        <taxon>Nakamurella</taxon>
    </lineage>
</organism>
<evidence type="ECO:0000256" key="9">
    <source>
        <dbReference type="ARBA" id="ARBA00022801"/>
    </source>
</evidence>
<evidence type="ECO:0000256" key="2">
    <source>
        <dbReference type="ARBA" id="ARBA00001966"/>
    </source>
</evidence>
<evidence type="ECO:0000256" key="12">
    <source>
        <dbReference type="ARBA" id="ARBA00023204"/>
    </source>
</evidence>
<dbReference type="SMART" id="SM00478">
    <property type="entry name" value="ENDO3c"/>
    <property type="match status" value="1"/>
</dbReference>
<dbReference type="FunFam" id="1.10.340.30:FF:000003">
    <property type="entry name" value="A/G-specific adenine glycosylase"/>
    <property type="match status" value="1"/>
</dbReference>
<keyword evidence="8" id="KW-0227">DNA damage</keyword>
<dbReference type="EMBL" id="LT629710">
    <property type="protein sequence ID" value="SDO94683.1"/>
    <property type="molecule type" value="Genomic_DNA"/>
</dbReference>
<evidence type="ECO:0000256" key="8">
    <source>
        <dbReference type="ARBA" id="ARBA00022763"/>
    </source>
</evidence>
<dbReference type="STRING" id="1090615.SAMN04515671_2438"/>
<dbReference type="Pfam" id="PF00633">
    <property type="entry name" value="HHH"/>
    <property type="match status" value="1"/>
</dbReference>
<evidence type="ECO:0000256" key="7">
    <source>
        <dbReference type="ARBA" id="ARBA00022723"/>
    </source>
</evidence>
<comment type="cofactor">
    <cofactor evidence="2">
        <name>[4Fe-4S] cluster</name>
        <dbReference type="ChEBI" id="CHEBI:49883"/>
    </cofactor>
</comment>
<dbReference type="GO" id="GO:0006284">
    <property type="term" value="P:base-excision repair"/>
    <property type="evidence" value="ECO:0007669"/>
    <property type="project" value="InterPro"/>
</dbReference>
<evidence type="ECO:0000256" key="1">
    <source>
        <dbReference type="ARBA" id="ARBA00000843"/>
    </source>
</evidence>
<sequence length="293" mass="31696">MTATEHRLDVDRLLVFFGDHGRDLPWRRPEAGPWGVMVSEFMLQQTPVVRVLPVFEAWMRRWPRPADLAADSSGDAVRAWGRLGYPRRALRLHAAATAITNDHDGAVPSDIPELLSLPGVGEYTARAIAAFAFGARTPVVDTNVRRVLSRVVRGVDSVREPATPADRRELESLLPTESVRAARFSAAVMELGALICSAGDPDCDRCPLSGRCAWRAAGYPPTPARRAVQAFAGTDRQVRGKIMALLRAAHGPVAGSVIDTAWPDPIQRDRCVASLITDGLAVTDRDGGLSLPG</sequence>
<dbReference type="GO" id="GO:0034039">
    <property type="term" value="F:8-oxo-7,8-dihydroguanine DNA N-glycosylase activity"/>
    <property type="evidence" value="ECO:0007669"/>
    <property type="project" value="TreeGrafter"/>
</dbReference>
<dbReference type="GO" id="GO:0032357">
    <property type="term" value="F:oxidized purine DNA binding"/>
    <property type="evidence" value="ECO:0007669"/>
    <property type="project" value="TreeGrafter"/>
</dbReference>
<dbReference type="InterPro" id="IPR000445">
    <property type="entry name" value="HhH_motif"/>
</dbReference>
<evidence type="ECO:0000313" key="15">
    <source>
        <dbReference type="EMBL" id="SDO94683.1"/>
    </source>
</evidence>
<evidence type="ECO:0000256" key="13">
    <source>
        <dbReference type="ARBA" id="ARBA00023295"/>
    </source>
</evidence>
<keyword evidence="16" id="KW-1185">Reference proteome</keyword>
<keyword evidence="13" id="KW-0326">Glycosidase</keyword>
<dbReference type="Gene3D" id="1.10.340.30">
    <property type="entry name" value="Hypothetical protein, domain 2"/>
    <property type="match status" value="1"/>
</dbReference>